<dbReference type="InterPro" id="IPR029020">
    <property type="entry name" value="Ammonium/urea_transptr"/>
</dbReference>
<evidence type="ECO:0000256" key="1">
    <source>
        <dbReference type="ARBA" id="ARBA00004141"/>
    </source>
</evidence>
<comment type="similarity">
    <text evidence="2 8">Belongs to the ammonia transporter channel (TC 1.A.11.2) family.</text>
</comment>
<keyword evidence="4 8" id="KW-0812">Transmembrane</keyword>
<feature type="transmembrane region" description="Helical" evidence="8">
    <location>
        <begin position="259"/>
        <end position="278"/>
    </location>
</feature>
<dbReference type="NCBIfam" id="TIGR00836">
    <property type="entry name" value="amt"/>
    <property type="match status" value="1"/>
</dbReference>
<protein>
    <recommendedName>
        <fullName evidence="8">Ammonium transporter</fullName>
    </recommendedName>
</protein>
<gene>
    <name evidence="11" type="ORF">BZ3500_MVSOF-1268-A1-R1_CHR11-2G03406</name>
</gene>
<feature type="region of interest" description="Disordered" evidence="9">
    <location>
        <begin position="485"/>
        <end position="513"/>
    </location>
</feature>
<evidence type="ECO:0000256" key="2">
    <source>
        <dbReference type="ARBA" id="ARBA00005887"/>
    </source>
</evidence>
<accession>A0A2X0MTD0</accession>
<evidence type="ECO:0000313" key="12">
    <source>
        <dbReference type="Proteomes" id="UP000249723"/>
    </source>
</evidence>
<sequence>MVNISYDASGSLVSIYDVTAYDSSAGAEGVAVYNNGDMSWILTAAVLVMIMAAGIGYLYSGLLRRKNALSMLMLSMVVYSVGAIQWMFWGYSLAFGEGSMFIGNLKHFGLINVLDAPSVGSSKIPALLFCAYQSMFSSVTGVIVIAGFAERARILPIMIFTFMWSTLVYDPVACWTWNATGWGFQKGVLDFAGGGPVHMTSGTATFVVAHYLGRRRGYGTAKLAYRPHSVSHVVLGTALLWFGWFGFNGGSELAMNLRSVQAALITNLAAAMGGLTWMMLDYYHTGKYSAVALCSGILAGLVGITPAAGYLGAPAALAVGFVTAIVCNFSTGIKVLLGVDDAVDGFALHGIGGFTGAILTDPLPFTGFFADSRVAGFDGYTVIAGKFSPAFVHPSSQAHSHSSLVPGGWINKQYKQMGWQLASALAIITWTAVLTYIILFAIDHIPGLHFRATEDQEILGIDETECGETGYDFVFMRRDLESPEDVDALNNGASSTLSRSSSGSNAKVPAEKAPLGAAETLPIQTI</sequence>
<evidence type="ECO:0000256" key="8">
    <source>
        <dbReference type="RuleBase" id="RU362002"/>
    </source>
</evidence>
<evidence type="ECO:0000256" key="4">
    <source>
        <dbReference type="ARBA" id="ARBA00022692"/>
    </source>
</evidence>
<evidence type="ECO:0000256" key="7">
    <source>
        <dbReference type="ARBA" id="ARBA00023177"/>
    </source>
</evidence>
<evidence type="ECO:0000313" key="11">
    <source>
        <dbReference type="EMBL" id="SCZ95285.1"/>
    </source>
</evidence>
<evidence type="ECO:0000259" key="10">
    <source>
        <dbReference type="Pfam" id="PF00909"/>
    </source>
</evidence>
<keyword evidence="7 8" id="KW-0924">Ammonia transport</keyword>
<feature type="transmembrane region" description="Helical" evidence="8">
    <location>
        <begin position="38"/>
        <end position="59"/>
    </location>
</feature>
<name>A0A2X0MTD0_9BASI</name>
<reference evidence="12" key="1">
    <citation type="submission" date="2016-10" db="EMBL/GenBank/DDBJ databases">
        <authorList>
            <person name="Jeantristanb JTB J.-T."/>
            <person name="Ricardo R."/>
        </authorList>
    </citation>
    <scope>NUCLEOTIDE SEQUENCE [LARGE SCALE GENOMIC DNA]</scope>
</reference>
<keyword evidence="12" id="KW-1185">Reference proteome</keyword>
<feature type="transmembrane region" description="Helical" evidence="8">
    <location>
        <begin position="290"/>
        <end position="309"/>
    </location>
</feature>
<dbReference type="SUPFAM" id="SSF111352">
    <property type="entry name" value="Ammonium transporter"/>
    <property type="match status" value="1"/>
</dbReference>
<dbReference type="InterPro" id="IPR001905">
    <property type="entry name" value="Ammonium_transpt"/>
</dbReference>
<dbReference type="PANTHER" id="PTHR43029">
    <property type="entry name" value="AMMONIUM TRANSPORTER MEP2"/>
    <property type="match status" value="1"/>
</dbReference>
<dbReference type="EMBL" id="FMWP01000061">
    <property type="protein sequence ID" value="SCZ95285.1"/>
    <property type="molecule type" value="Genomic_DNA"/>
</dbReference>
<dbReference type="Proteomes" id="UP000249723">
    <property type="component" value="Unassembled WGS sequence"/>
</dbReference>
<feature type="transmembrane region" description="Helical" evidence="8">
    <location>
        <begin position="421"/>
        <end position="442"/>
    </location>
</feature>
<dbReference type="OrthoDB" id="534912at2759"/>
<comment type="subcellular location">
    <subcellularLocation>
        <location evidence="8">Cell membrane</location>
        <topology evidence="8">Multi-pass membrane protein</topology>
    </subcellularLocation>
    <subcellularLocation>
        <location evidence="1">Membrane</location>
        <topology evidence="1">Multi-pass membrane protein</topology>
    </subcellularLocation>
</comment>
<dbReference type="PANTHER" id="PTHR43029:SF10">
    <property type="entry name" value="AMMONIUM TRANSPORTER MEP2"/>
    <property type="match status" value="1"/>
</dbReference>
<dbReference type="InterPro" id="IPR024041">
    <property type="entry name" value="NH4_transpt_AmtB-like_dom"/>
</dbReference>
<dbReference type="GO" id="GO:0005886">
    <property type="term" value="C:plasma membrane"/>
    <property type="evidence" value="ECO:0007669"/>
    <property type="project" value="UniProtKB-SubCell"/>
</dbReference>
<dbReference type="Gene3D" id="1.10.3430.10">
    <property type="entry name" value="Ammonium transporter AmtB like domains"/>
    <property type="match status" value="1"/>
</dbReference>
<proteinExistence type="inferred from homology"/>
<feature type="transmembrane region" description="Helical" evidence="8">
    <location>
        <begin position="71"/>
        <end position="91"/>
    </location>
</feature>
<evidence type="ECO:0000256" key="3">
    <source>
        <dbReference type="ARBA" id="ARBA00022448"/>
    </source>
</evidence>
<dbReference type="GO" id="GO:0008519">
    <property type="term" value="F:ammonium channel activity"/>
    <property type="evidence" value="ECO:0007669"/>
    <property type="project" value="InterPro"/>
</dbReference>
<keyword evidence="6 8" id="KW-0472">Membrane</keyword>
<dbReference type="STRING" id="289078.A0A2X0MTD0"/>
<evidence type="ECO:0000256" key="9">
    <source>
        <dbReference type="SAM" id="MobiDB-lite"/>
    </source>
</evidence>
<feature type="transmembrane region" description="Helical" evidence="8">
    <location>
        <begin position="155"/>
        <end position="179"/>
    </location>
</feature>
<organism evidence="11 12">
    <name type="scientific">Microbotryum saponariae</name>
    <dbReference type="NCBI Taxonomy" id="289078"/>
    <lineage>
        <taxon>Eukaryota</taxon>
        <taxon>Fungi</taxon>
        <taxon>Dikarya</taxon>
        <taxon>Basidiomycota</taxon>
        <taxon>Pucciniomycotina</taxon>
        <taxon>Microbotryomycetes</taxon>
        <taxon>Microbotryales</taxon>
        <taxon>Microbotryaceae</taxon>
        <taxon>Microbotryum</taxon>
    </lineage>
</organism>
<feature type="transmembrane region" description="Helical" evidence="8">
    <location>
        <begin position="124"/>
        <end position="148"/>
    </location>
</feature>
<keyword evidence="3 8" id="KW-0813">Transport</keyword>
<dbReference type="AlphaFoldDB" id="A0A2X0MTD0"/>
<dbReference type="Pfam" id="PF00909">
    <property type="entry name" value="Ammonium_transp"/>
    <property type="match status" value="1"/>
</dbReference>
<feature type="transmembrane region" description="Helical" evidence="8">
    <location>
        <begin position="225"/>
        <end position="247"/>
    </location>
</feature>
<evidence type="ECO:0000256" key="5">
    <source>
        <dbReference type="ARBA" id="ARBA00022989"/>
    </source>
</evidence>
<feature type="transmembrane region" description="Helical" evidence="8">
    <location>
        <begin position="191"/>
        <end position="213"/>
    </location>
</feature>
<evidence type="ECO:0000256" key="6">
    <source>
        <dbReference type="ARBA" id="ARBA00023136"/>
    </source>
</evidence>
<feature type="domain" description="Ammonium transporter AmtB-like" evidence="10">
    <location>
        <begin position="40"/>
        <end position="471"/>
    </location>
</feature>
<keyword evidence="5 8" id="KW-1133">Transmembrane helix</keyword>
<feature type="compositionally biased region" description="Low complexity" evidence="9">
    <location>
        <begin position="494"/>
        <end position="504"/>
    </location>
</feature>
<feature type="transmembrane region" description="Helical" evidence="8">
    <location>
        <begin position="315"/>
        <end position="337"/>
    </location>
</feature>